<evidence type="ECO:0000256" key="4">
    <source>
        <dbReference type="ARBA" id="ARBA00023136"/>
    </source>
</evidence>
<keyword evidence="3 5" id="KW-1133">Transmembrane helix</keyword>
<comment type="caution">
    <text evidence="6">The sequence shown here is derived from an EMBL/GenBank/DDBJ whole genome shotgun (WGS) entry which is preliminary data.</text>
</comment>
<evidence type="ECO:0000256" key="3">
    <source>
        <dbReference type="ARBA" id="ARBA00022989"/>
    </source>
</evidence>
<proteinExistence type="predicted"/>
<dbReference type="PANTHER" id="PTHR35529:SF1">
    <property type="entry name" value="MANGANESE EFFLUX PUMP MNTP-RELATED"/>
    <property type="match status" value="1"/>
</dbReference>
<keyword evidence="4 5" id="KW-0472">Membrane</keyword>
<evidence type="ECO:0000313" key="6">
    <source>
        <dbReference type="EMBL" id="KIL43316.1"/>
    </source>
</evidence>
<keyword evidence="2 5" id="KW-0812">Transmembrane</keyword>
<reference evidence="6 7" key="1">
    <citation type="submission" date="2015-01" db="EMBL/GenBank/DDBJ databases">
        <title>Jeotgalibacillus campisalis genome sequencing.</title>
        <authorList>
            <person name="Goh K.M."/>
            <person name="Chan K.-G."/>
            <person name="Yaakop A.S."/>
            <person name="Ee R."/>
            <person name="Gan H.M."/>
            <person name="Chan C.S."/>
        </authorList>
    </citation>
    <scope>NUCLEOTIDE SEQUENCE [LARGE SCALE GENOMIC DNA]</scope>
    <source>
        <strain evidence="6 7">SF-57</strain>
    </source>
</reference>
<keyword evidence="7" id="KW-1185">Reference proteome</keyword>
<dbReference type="OrthoDB" id="1679700at2"/>
<evidence type="ECO:0000256" key="1">
    <source>
        <dbReference type="ARBA" id="ARBA00022475"/>
    </source>
</evidence>
<dbReference type="PATRIC" id="fig|220754.4.peg.3730"/>
<feature type="transmembrane region" description="Helical" evidence="5">
    <location>
        <begin position="93"/>
        <end position="115"/>
    </location>
</feature>
<keyword evidence="1" id="KW-1003">Cell membrane</keyword>
<organism evidence="6 7">
    <name type="scientific">Jeotgalibacillus campisalis</name>
    <dbReference type="NCBI Taxonomy" id="220754"/>
    <lineage>
        <taxon>Bacteria</taxon>
        <taxon>Bacillati</taxon>
        <taxon>Bacillota</taxon>
        <taxon>Bacilli</taxon>
        <taxon>Bacillales</taxon>
        <taxon>Caryophanaceae</taxon>
        <taxon>Jeotgalibacillus</taxon>
    </lineage>
</organism>
<evidence type="ECO:0000256" key="5">
    <source>
        <dbReference type="SAM" id="Phobius"/>
    </source>
</evidence>
<feature type="transmembrane region" description="Helical" evidence="5">
    <location>
        <begin position="121"/>
        <end position="140"/>
    </location>
</feature>
<dbReference type="Pfam" id="PF02659">
    <property type="entry name" value="Mntp"/>
    <property type="match status" value="1"/>
</dbReference>
<accession>A0A0C2VFK6</accession>
<dbReference type="PANTHER" id="PTHR35529">
    <property type="entry name" value="MANGANESE EFFLUX PUMP MNTP-RELATED"/>
    <property type="match status" value="1"/>
</dbReference>
<gene>
    <name evidence="6" type="ORF">KR50_37190</name>
</gene>
<dbReference type="InterPro" id="IPR003810">
    <property type="entry name" value="Mntp/YtaF"/>
</dbReference>
<dbReference type="EMBL" id="JXRR01000022">
    <property type="protein sequence ID" value="KIL43316.1"/>
    <property type="molecule type" value="Genomic_DNA"/>
</dbReference>
<evidence type="ECO:0008006" key="8">
    <source>
        <dbReference type="Google" id="ProtNLM"/>
    </source>
</evidence>
<name>A0A0C2VFK6_9BACL</name>
<evidence type="ECO:0000256" key="2">
    <source>
        <dbReference type="ARBA" id="ARBA00022692"/>
    </source>
</evidence>
<sequence length="172" mass="18242">MDLIIWLAIGLGMDAFSASIAIGSQGVSNRKKWSGSMLVGLFHIIMPIIGILIGGALSHTISWVGVALLVAVGLQMIRSGMVGRTVPVMMMSWVRWIVFAFGVSVDSLSVGITLGTNQSETWIAVILFGFFASIMTLIGLQIGQVLKATVGRYSEVIGGSILIGIAIRMMVS</sequence>
<protein>
    <recommendedName>
        <fullName evidence="8">Manganese efflux pump MntP</fullName>
    </recommendedName>
</protein>
<dbReference type="RefSeq" id="WP_041061764.1">
    <property type="nucleotide sequence ID" value="NZ_JXRR01000022.1"/>
</dbReference>
<feature type="transmembrane region" description="Helical" evidence="5">
    <location>
        <begin position="39"/>
        <end position="72"/>
    </location>
</feature>
<dbReference type="AlphaFoldDB" id="A0A0C2VFK6"/>
<evidence type="ECO:0000313" key="7">
    <source>
        <dbReference type="Proteomes" id="UP000031972"/>
    </source>
</evidence>
<dbReference type="Proteomes" id="UP000031972">
    <property type="component" value="Unassembled WGS sequence"/>
</dbReference>